<sequence>MFIVFVLSVAKVLVNSLSWLMCSYCFYFTGGKNVGLHAHYFLKIF</sequence>
<name>A0A0E9UEM3_ANGAN</name>
<reference evidence="1" key="2">
    <citation type="journal article" date="2015" name="Fish Shellfish Immunol.">
        <title>Early steps in the European eel (Anguilla anguilla)-Vibrio vulnificus interaction in the gills: Role of the RtxA13 toxin.</title>
        <authorList>
            <person name="Callol A."/>
            <person name="Pajuelo D."/>
            <person name="Ebbesson L."/>
            <person name="Teles M."/>
            <person name="MacKenzie S."/>
            <person name="Amaro C."/>
        </authorList>
    </citation>
    <scope>NUCLEOTIDE SEQUENCE</scope>
</reference>
<dbReference type="AlphaFoldDB" id="A0A0E9UEM3"/>
<reference evidence="1" key="1">
    <citation type="submission" date="2014-11" db="EMBL/GenBank/DDBJ databases">
        <authorList>
            <person name="Amaro Gonzalez C."/>
        </authorList>
    </citation>
    <scope>NUCLEOTIDE SEQUENCE</scope>
</reference>
<protein>
    <submittedName>
        <fullName evidence="1">Uncharacterized protein</fullName>
    </submittedName>
</protein>
<dbReference type="EMBL" id="GBXM01044355">
    <property type="protein sequence ID" value="JAH64222.1"/>
    <property type="molecule type" value="Transcribed_RNA"/>
</dbReference>
<accession>A0A0E9UEM3</accession>
<evidence type="ECO:0000313" key="1">
    <source>
        <dbReference type="EMBL" id="JAH64222.1"/>
    </source>
</evidence>
<organism evidence="1">
    <name type="scientific">Anguilla anguilla</name>
    <name type="common">European freshwater eel</name>
    <name type="synonym">Muraena anguilla</name>
    <dbReference type="NCBI Taxonomy" id="7936"/>
    <lineage>
        <taxon>Eukaryota</taxon>
        <taxon>Metazoa</taxon>
        <taxon>Chordata</taxon>
        <taxon>Craniata</taxon>
        <taxon>Vertebrata</taxon>
        <taxon>Euteleostomi</taxon>
        <taxon>Actinopterygii</taxon>
        <taxon>Neopterygii</taxon>
        <taxon>Teleostei</taxon>
        <taxon>Anguilliformes</taxon>
        <taxon>Anguillidae</taxon>
        <taxon>Anguilla</taxon>
    </lineage>
</organism>
<proteinExistence type="predicted"/>